<dbReference type="PANTHER" id="PTHR47163">
    <property type="entry name" value="DDE_TNP_IS1595 DOMAIN-CONTAINING PROTEIN"/>
    <property type="match status" value="1"/>
</dbReference>
<dbReference type="Pfam" id="PF12760">
    <property type="entry name" value="Zn_ribbon_IS1595"/>
    <property type="match status" value="1"/>
</dbReference>
<dbReference type="NCBIfam" id="NF033547">
    <property type="entry name" value="transpos_IS1595"/>
    <property type="match status" value="1"/>
</dbReference>
<dbReference type="SMART" id="SM01126">
    <property type="entry name" value="DDE_Tnp_IS1595"/>
    <property type="match status" value="1"/>
</dbReference>
<proteinExistence type="predicted"/>
<protein>
    <submittedName>
        <fullName evidence="2">IS1595 family transposase</fullName>
    </submittedName>
</protein>
<dbReference type="Pfam" id="PF12762">
    <property type="entry name" value="DDE_Tnp_IS1595"/>
    <property type="match status" value="1"/>
</dbReference>
<dbReference type="EMBL" id="VXPY01000038">
    <property type="protein sequence ID" value="MYD89924.1"/>
    <property type="molecule type" value="Genomic_DNA"/>
</dbReference>
<evidence type="ECO:0000313" key="2">
    <source>
        <dbReference type="EMBL" id="MYD89924.1"/>
    </source>
</evidence>
<evidence type="ECO:0000259" key="1">
    <source>
        <dbReference type="SMART" id="SM01126"/>
    </source>
</evidence>
<name>A0A6B1DU76_9CHLR</name>
<reference evidence="2" key="1">
    <citation type="submission" date="2019-09" db="EMBL/GenBank/DDBJ databases">
        <title>Characterisation of the sponge microbiome using genome-centric metagenomics.</title>
        <authorList>
            <person name="Engelberts J.P."/>
            <person name="Robbins S.J."/>
            <person name="De Goeij J.M."/>
            <person name="Aranda M."/>
            <person name="Bell S.C."/>
            <person name="Webster N.S."/>
        </authorList>
    </citation>
    <scope>NUCLEOTIDE SEQUENCE</scope>
    <source>
        <strain evidence="2">SB0662_bin_9</strain>
    </source>
</reference>
<dbReference type="InterPro" id="IPR024445">
    <property type="entry name" value="Tnp_ISXO2-like"/>
</dbReference>
<gene>
    <name evidence="2" type="ORF">F4Y08_06230</name>
</gene>
<organism evidence="2">
    <name type="scientific">Caldilineaceae bacterium SB0662_bin_9</name>
    <dbReference type="NCBI Taxonomy" id="2605258"/>
    <lineage>
        <taxon>Bacteria</taxon>
        <taxon>Bacillati</taxon>
        <taxon>Chloroflexota</taxon>
        <taxon>Caldilineae</taxon>
        <taxon>Caldilineales</taxon>
        <taxon>Caldilineaceae</taxon>
    </lineage>
</organism>
<dbReference type="InterPro" id="IPR024442">
    <property type="entry name" value="Transposase_Zn_ribbon"/>
</dbReference>
<sequence>MSLMMVFNRFPDHASCIAYLEKVRWSDKPACPLCGSLKVKRKNEVRRPHRWLCHDCTSSYSVLSGTIFDKTKVPLQKWFLGIALILNAKNGVASTELARHLELNQKTAWYLAMRIRKNMVVDMPLLKGIVEADETFISWQKRKKRGDKLPNGKRDRNWLRYKMTMMGVIARDGKVVAGLIDGRDERSIAPFLKAHVSKDAMLMSDGLPAYGTMSWYFAEHGVINHDEAMVDGDIHTNTIESFWHLLKRQWYGTHTQYSPDYANAYATELCYKYNHRDDENQFGDFIEKAAKPTGRRW</sequence>
<feature type="domain" description="ISXO2-like transposase" evidence="1">
    <location>
        <begin position="125"/>
        <end position="274"/>
    </location>
</feature>
<dbReference type="AlphaFoldDB" id="A0A6B1DU76"/>
<dbReference type="InterPro" id="IPR053164">
    <property type="entry name" value="IS1016-like_transposase"/>
</dbReference>
<comment type="caution">
    <text evidence="2">The sequence shown here is derived from an EMBL/GenBank/DDBJ whole genome shotgun (WGS) entry which is preliminary data.</text>
</comment>
<dbReference type="PANTHER" id="PTHR47163:SF2">
    <property type="entry name" value="SI:DKEY-17M8.2"/>
    <property type="match status" value="1"/>
</dbReference>
<accession>A0A6B1DU76</accession>